<sequence length="273" mass="29080">MSETAAGLSIWLSTTALAWGLVCMIKRHEGVAREHADIQRQVDETKTLQSTAGTAIVERSSKMWEQWNECCSLAFSFCFEHAEKAAYAYVNFANQLDEYLKLPDVPAGYDFDSGASSESPAVSAYPTPVASADTISAASVHPVPTTSACPISGARSGTALAPKTCLKPAERSSTASSARPSSTSTANICPVSAGSTCPARAGSPSYRPRASQRSKFLVLPVPSVARSIGTVDSPHAGVHRSLISIWNGKGMEETFMRRLYGARISCEVLVRLE</sequence>
<gene>
    <name evidence="2" type="ORF">COCCADRAFT_24942</name>
</gene>
<dbReference type="EMBL" id="KI964581">
    <property type="protein sequence ID" value="EUC35056.1"/>
    <property type="molecule type" value="Genomic_DNA"/>
</dbReference>
<reference evidence="2 3" key="1">
    <citation type="journal article" date="2013" name="PLoS Genet.">
        <title>Comparative genome structure, secondary metabolite, and effector coding capacity across Cochliobolus pathogens.</title>
        <authorList>
            <person name="Condon B.J."/>
            <person name="Leng Y."/>
            <person name="Wu D."/>
            <person name="Bushley K.E."/>
            <person name="Ohm R.A."/>
            <person name="Otillar R."/>
            <person name="Martin J."/>
            <person name="Schackwitz W."/>
            <person name="Grimwood J."/>
            <person name="MohdZainudin N."/>
            <person name="Xue C."/>
            <person name="Wang R."/>
            <person name="Manning V.A."/>
            <person name="Dhillon B."/>
            <person name="Tu Z.J."/>
            <person name="Steffenson B.J."/>
            <person name="Salamov A."/>
            <person name="Sun H."/>
            <person name="Lowry S."/>
            <person name="LaButti K."/>
            <person name="Han J."/>
            <person name="Copeland A."/>
            <person name="Lindquist E."/>
            <person name="Barry K."/>
            <person name="Schmutz J."/>
            <person name="Baker S.E."/>
            <person name="Ciuffetti L.M."/>
            <person name="Grigoriev I.V."/>
            <person name="Zhong S."/>
            <person name="Turgeon B.G."/>
        </authorList>
    </citation>
    <scope>NUCLEOTIDE SEQUENCE [LARGE SCALE GENOMIC DNA]</scope>
    <source>
        <strain evidence="2 3">26-R-13</strain>
    </source>
</reference>
<dbReference type="AlphaFoldDB" id="W6YU61"/>
<evidence type="ECO:0000313" key="3">
    <source>
        <dbReference type="Proteomes" id="UP000053841"/>
    </source>
</evidence>
<name>W6YU61_COCC2</name>
<keyword evidence="1" id="KW-0732">Signal</keyword>
<dbReference type="KEGG" id="bze:COCCADRAFT_24942"/>
<dbReference type="GeneID" id="19145712"/>
<proteinExistence type="predicted"/>
<evidence type="ECO:0008006" key="4">
    <source>
        <dbReference type="Google" id="ProtNLM"/>
    </source>
</evidence>
<dbReference type="HOGENOM" id="CLU_1019374_0_0_1"/>
<feature type="chain" id="PRO_5004886115" description="Fungal N-terminal domain-containing protein" evidence="1">
    <location>
        <begin position="21"/>
        <end position="273"/>
    </location>
</feature>
<dbReference type="Proteomes" id="UP000053841">
    <property type="component" value="Unassembled WGS sequence"/>
</dbReference>
<evidence type="ECO:0000256" key="1">
    <source>
        <dbReference type="SAM" id="SignalP"/>
    </source>
</evidence>
<dbReference type="RefSeq" id="XP_007710635.1">
    <property type="nucleotide sequence ID" value="XM_007712445.1"/>
</dbReference>
<evidence type="ECO:0000313" key="2">
    <source>
        <dbReference type="EMBL" id="EUC35056.1"/>
    </source>
</evidence>
<protein>
    <recommendedName>
        <fullName evidence="4">Fungal N-terminal domain-containing protein</fullName>
    </recommendedName>
</protein>
<keyword evidence="3" id="KW-1185">Reference proteome</keyword>
<organism evidence="2 3">
    <name type="scientific">Cochliobolus carbonum (strain 26-R-13)</name>
    <name type="common">Maize leaf spot fungus</name>
    <name type="synonym">Bipolaris zeicola</name>
    <dbReference type="NCBI Taxonomy" id="930089"/>
    <lineage>
        <taxon>Eukaryota</taxon>
        <taxon>Fungi</taxon>
        <taxon>Dikarya</taxon>
        <taxon>Ascomycota</taxon>
        <taxon>Pezizomycotina</taxon>
        <taxon>Dothideomycetes</taxon>
        <taxon>Pleosporomycetidae</taxon>
        <taxon>Pleosporales</taxon>
        <taxon>Pleosporineae</taxon>
        <taxon>Pleosporaceae</taxon>
        <taxon>Bipolaris</taxon>
    </lineage>
</organism>
<feature type="signal peptide" evidence="1">
    <location>
        <begin position="1"/>
        <end position="20"/>
    </location>
</feature>
<accession>W6YU61</accession>